<dbReference type="AlphaFoldDB" id="A0A915ISV2"/>
<evidence type="ECO:0000313" key="1">
    <source>
        <dbReference type="Proteomes" id="UP000887565"/>
    </source>
</evidence>
<dbReference type="Proteomes" id="UP000887565">
    <property type="component" value="Unplaced"/>
</dbReference>
<protein>
    <submittedName>
        <fullName evidence="2">Uncharacterized protein</fullName>
    </submittedName>
</protein>
<evidence type="ECO:0000313" key="2">
    <source>
        <dbReference type="WBParaSite" id="nRc.2.0.1.t17117-RA"/>
    </source>
</evidence>
<reference evidence="2" key="1">
    <citation type="submission" date="2022-11" db="UniProtKB">
        <authorList>
            <consortium name="WormBaseParasite"/>
        </authorList>
    </citation>
    <scope>IDENTIFICATION</scope>
</reference>
<sequence>MVVETTTTSLAHTGRVKLANVARYSVRQIKLVGVTVEIFVLLVRYLRVKILITVAKWWFCIRQLFFLAFHFGNAGVHSRTYKNRILKGAAFSLLFLEYNCLSSATPNDEHEARTPPRTTAPASHCLCINCSTSVTETRLCADRFLILATLVFGSRKAAGKLSTDLEAAIVLDNCVTYIYFVASGQTPTLNEFPKNSQKKIFLLWVNYCVKESTIDIDLQVGWLEIFAINPVKYVYMSISSIQIKN</sequence>
<proteinExistence type="predicted"/>
<accession>A0A915ISV2</accession>
<keyword evidence="1" id="KW-1185">Reference proteome</keyword>
<name>A0A915ISV2_ROMCU</name>
<dbReference type="WBParaSite" id="nRc.2.0.1.t17117-RA">
    <property type="protein sequence ID" value="nRc.2.0.1.t17117-RA"/>
    <property type="gene ID" value="nRc.2.0.1.g17117"/>
</dbReference>
<organism evidence="1 2">
    <name type="scientific">Romanomermis culicivorax</name>
    <name type="common">Nematode worm</name>
    <dbReference type="NCBI Taxonomy" id="13658"/>
    <lineage>
        <taxon>Eukaryota</taxon>
        <taxon>Metazoa</taxon>
        <taxon>Ecdysozoa</taxon>
        <taxon>Nematoda</taxon>
        <taxon>Enoplea</taxon>
        <taxon>Dorylaimia</taxon>
        <taxon>Mermithida</taxon>
        <taxon>Mermithoidea</taxon>
        <taxon>Mermithidae</taxon>
        <taxon>Romanomermis</taxon>
    </lineage>
</organism>